<sequence>MNPTQPSSSPSPVNPSDAVTSRGVEGTHQAPAQLDGRIDWRPVMLEVAKYWYIPALTIGYGVHRLFRRYVPRRSAPWTSLRLSELYISGGLGCSLAMKGVADMVRAYKDDDLAAVAVAGSHVSSASIRQSVLRCRDAVQDGQARELACAIRSSSYTDSLRAKLLWWHYHIWVDKATYDAFATAIVHHSLQADPSWTPHHLTDFDICTTFIARCASKRPRHISNSIWGAFAASIPIEIYMRRRAIYLPMNVVQRVLLGLIIYCDGAFTYHTIHPLQDIQDKHQVATAVMRVFGNMEEEIAKKRAVYAPLWFLL</sequence>
<evidence type="ECO:0000256" key="1">
    <source>
        <dbReference type="SAM" id="MobiDB-lite"/>
    </source>
</evidence>
<dbReference type="AlphaFoldDB" id="A0A5C3PJP0"/>
<accession>A0A5C3PJP0</accession>
<dbReference type="Proteomes" id="UP000308197">
    <property type="component" value="Unassembled WGS sequence"/>
</dbReference>
<evidence type="ECO:0000313" key="3">
    <source>
        <dbReference type="Proteomes" id="UP000308197"/>
    </source>
</evidence>
<dbReference type="InParanoid" id="A0A5C3PJP0"/>
<feature type="region of interest" description="Disordered" evidence="1">
    <location>
        <begin position="1"/>
        <end position="30"/>
    </location>
</feature>
<protein>
    <submittedName>
        <fullName evidence="2">Uncharacterized protein</fullName>
    </submittedName>
</protein>
<name>A0A5C3PJP0_9APHY</name>
<gene>
    <name evidence="2" type="ORF">K466DRAFT_587442</name>
</gene>
<keyword evidence="3" id="KW-1185">Reference proteome</keyword>
<reference evidence="2 3" key="1">
    <citation type="journal article" date="2019" name="Nat. Ecol. Evol.">
        <title>Megaphylogeny resolves global patterns of mushroom evolution.</title>
        <authorList>
            <person name="Varga T."/>
            <person name="Krizsan K."/>
            <person name="Foldi C."/>
            <person name="Dima B."/>
            <person name="Sanchez-Garcia M."/>
            <person name="Sanchez-Ramirez S."/>
            <person name="Szollosi G.J."/>
            <person name="Szarkandi J.G."/>
            <person name="Papp V."/>
            <person name="Albert L."/>
            <person name="Andreopoulos W."/>
            <person name="Angelini C."/>
            <person name="Antonin V."/>
            <person name="Barry K.W."/>
            <person name="Bougher N.L."/>
            <person name="Buchanan P."/>
            <person name="Buyck B."/>
            <person name="Bense V."/>
            <person name="Catcheside P."/>
            <person name="Chovatia M."/>
            <person name="Cooper J."/>
            <person name="Damon W."/>
            <person name="Desjardin D."/>
            <person name="Finy P."/>
            <person name="Geml J."/>
            <person name="Haridas S."/>
            <person name="Hughes K."/>
            <person name="Justo A."/>
            <person name="Karasinski D."/>
            <person name="Kautmanova I."/>
            <person name="Kiss B."/>
            <person name="Kocsube S."/>
            <person name="Kotiranta H."/>
            <person name="LaButti K.M."/>
            <person name="Lechner B.E."/>
            <person name="Liimatainen K."/>
            <person name="Lipzen A."/>
            <person name="Lukacs Z."/>
            <person name="Mihaltcheva S."/>
            <person name="Morgado L.N."/>
            <person name="Niskanen T."/>
            <person name="Noordeloos M.E."/>
            <person name="Ohm R.A."/>
            <person name="Ortiz-Santana B."/>
            <person name="Ovrebo C."/>
            <person name="Racz N."/>
            <person name="Riley R."/>
            <person name="Savchenko A."/>
            <person name="Shiryaev A."/>
            <person name="Soop K."/>
            <person name="Spirin V."/>
            <person name="Szebenyi C."/>
            <person name="Tomsovsky M."/>
            <person name="Tulloss R.E."/>
            <person name="Uehling J."/>
            <person name="Grigoriev I.V."/>
            <person name="Vagvolgyi C."/>
            <person name="Papp T."/>
            <person name="Martin F.M."/>
            <person name="Miettinen O."/>
            <person name="Hibbett D.S."/>
            <person name="Nagy L.G."/>
        </authorList>
    </citation>
    <scope>NUCLEOTIDE SEQUENCE [LARGE SCALE GENOMIC DNA]</scope>
    <source>
        <strain evidence="2 3">HHB13444</strain>
    </source>
</reference>
<dbReference type="EMBL" id="ML211212">
    <property type="protein sequence ID" value="TFK86173.1"/>
    <property type="molecule type" value="Genomic_DNA"/>
</dbReference>
<proteinExistence type="predicted"/>
<organism evidence="2 3">
    <name type="scientific">Polyporus arcularius HHB13444</name>
    <dbReference type="NCBI Taxonomy" id="1314778"/>
    <lineage>
        <taxon>Eukaryota</taxon>
        <taxon>Fungi</taxon>
        <taxon>Dikarya</taxon>
        <taxon>Basidiomycota</taxon>
        <taxon>Agaricomycotina</taxon>
        <taxon>Agaricomycetes</taxon>
        <taxon>Polyporales</taxon>
        <taxon>Polyporaceae</taxon>
        <taxon>Polyporus</taxon>
    </lineage>
</organism>
<evidence type="ECO:0000313" key="2">
    <source>
        <dbReference type="EMBL" id="TFK86173.1"/>
    </source>
</evidence>
<feature type="compositionally biased region" description="Low complexity" evidence="1">
    <location>
        <begin position="1"/>
        <end position="16"/>
    </location>
</feature>